<evidence type="ECO:0000256" key="3">
    <source>
        <dbReference type="ARBA" id="ARBA00022840"/>
    </source>
</evidence>
<feature type="domain" description="Protein kinase" evidence="5">
    <location>
        <begin position="216"/>
        <end position="481"/>
    </location>
</feature>
<evidence type="ECO:0000256" key="4">
    <source>
        <dbReference type="PROSITE-ProRule" id="PRU10141"/>
    </source>
</evidence>
<evidence type="ECO:0000259" key="5">
    <source>
        <dbReference type="PROSITE" id="PS50011"/>
    </source>
</evidence>
<dbReference type="Gene3D" id="1.20.930.20">
    <property type="entry name" value="Adaptor protein Cbl, N-terminal domain"/>
    <property type="match status" value="1"/>
</dbReference>
<dbReference type="Pfam" id="PF22215">
    <property type="entry name" value="MLKL_N"/>
    <property type="match status" value="1"/>
</dbReference>
<dbReference type="PANTHER" id="PTHR44329:SF298">
    <property type="entry name" value="MIXED LINEAGE KINASE DOMAIN-LIKE PROTEIN"/>
    <property type="match status" value="1"/>
</dbReference>
<organism evidence="6 7">
    <name type="scientific">Catenaria anguillulae PL171</name>
    <dbReference type="NCBI Taxonomy" id="765915"/>
    <lineage>
        <taxon>Eukaryota</taxon>
        <taxon>Fungi</taxon>
        <taxon>Fungi incertae sedis</taxon>
        <taxon>Blastocladiomycota</taxon>
        <taxon>Blastocladiomycetes</taxon>
        <taxon>Blastocladiales</taxon>
        <taxon>Catenariaceae</taxon>
        <taxon>Catenaria</taxon>
    </lineage>
</organism>
<dbReference type="GO" id="GO:0007166">
    <property type="term" value="P:cell surface receptor signaling pathway"/>
    <property type="evidence" value="ECO:0007669"/>
    <property type="project" value="InterPro"/>
</dbReference>
<dbReference type="InterPro" id="IPR001245">
    <property type="entry name" value="Ser-Thr/Tyr_kinase_cat_dom"/>
</dbReference>
<dbReference type="InterPro" id="IPR008271">
    <property type="entry name" value="Ser/Thr_kinase_AS"/>
</dbReference>
<dbReference type="PANTHER" id="PTHR44329">
    <property type="entry name" value="SERINE/THREONINE-PROTEIN KINASE TNNI3K-RELATED"/>
    <property type="match status" value="1"/>
</dbReference>
<dbReference type="GO" id="GO:0004674">
    <property type="term" value="F:protein serine/threonine kinase activity"/>
    <property type="evidence" value="ECO:0007669"/>
    <property type="project" value="UniProtKB-KW"/>
</dbReference>
<dbReference type="InterPro" id="IPR051681">
    <property type="entry name" value="Ser/Thr_Kinases-Pseudokinases"/>
</dbReference>
<proteinExistence type="predicted"/>
<dbReference type="InterPro" id="IPR017441">
    <property type="entry name" value="Protein_kinase_ATP_BS"/>
</dbReference>
<dbReference type="EMBL" id="MCFL01000007">
    <property type="protein sequence ID" value="ORZ38999.1"/>
    <property type="molecule type" value="Genomic_DNA"/>
</dbReference>
<dbReference type="CDD" id="cd13999">
    <property type="entry name" value="STKc_MAP3K-like"/>
    <property type="match status" value="1"/>
</dbReference>
<dbReference type="PROSITE" id="PS00108">
    <property type="entry name" value="PROTEIN_KINASE_ST"/>
    <property type="match status" value="1"/>
</dbReference>
<feature type="binding site" evidence="4">
    <location>
        <position position="243"/>
    </location>
    <ligand>
        <name>ATP</name>
        <dbReference type="ChEBI" id="CHEBI:30616"/>
    </ligand>
</feature>
<dbReference type="InterPro" id="IPR036537">
    <property type="entry name" value="Adaptor_Cbl_N_dom_sf"/>
</dbReference>
<evidence type="ECO:0000313" key="6">
    <source>
        <dbReference type="EMBL" id="ORZ38999.1"/>
    </source>
</evidence>
<dbReference type="CDD" id="cd21037">
    <property type="entry name" value="MLKL_NTD"/>
    <property type="match status" value="1"/>
</dbReference>
<dbReference type="AlphaFoldDB" id="A0A1Y2HWW7"/>
<dbReference type="PROSITE" id="PS50011">
    <property type="entry name" value="PROTEIN_KINASE_DOM"/>
    <property type="match status" value="1"/>
</dbReference>
<accession>A0A1Y2HWW7</accession>
<dbReference type="OrthoDB" id="10261027at2759"/>
<dbReference type="STRING" id="765915.A0A1Y2HWW7"/>
<name>A0A1Y2HWW7_9FUNG</name>
<gene>
    <name evidence="6" type="ORF">BCR44DRAFT_1285371</name>
</gene>
<keyword evidence="6" id="KW-0418">Kinase</keyword>
<dbReference type="PROSITE" id="PS00107">
    <property type="entry name" value="PROTEIN_KINASE_ATP"/>
    <property type="match status" value="1"/>
</dbReference>
<evidence type="ECO:0000313" key="7">
    <source>
        <dbReference type="Proteomes" id="UP000193411"/>
    </source>
</evidence>
<dbReference type="InterPro" id="IPR054000">
    <property type="entry name" value="MLKL_N"/>
</dbReference>
<keyword evidence="6" id="KW-0808">Transferase</keyword>
<dbReference type="Pfam" id="PF07714">
    <property type="entry name" value="PK_Tyr_Ser-Thr"/>
    <property type="match status" value="1"/>
</dbReference>
<keyword evidence="1" id="KW-0723">Serine/threonine-protein kinase</keyword>
<comment type="caution">
    <text evidence="6">The sequence shown here is derived from an EMBL/GenBank/DDBJ whole genome shotgun (WGS) entry which is preliminary data.</text>
</comment>
<dbReference type="InterPro" id="IPR000719">
    <property type="entry name" value="Prot_kinase_dom"/>
</dbReference>
<dbReference type="SUPFAM" id="SSF56112">
    <property type="entry name" value="Protein kinase-like (PK-like)"/>
    <property type="match status" value="1"/>
</dbReference>
<protein>
    <submittedName>
        <fullName evidence="6">Kinase-like domain-containing protein</fullName>
    </submittedName>
</protein>
<dbReference type="Proteomes" id="UP000193411">
    <property type="component" value="Unassembled WGS sequence"/>
</dbReference>
<sequence>MVDPLTATLTTRAVTYVVGVAFNMQSLSQTAKVNKEQAQLLAKRVQIVADYLKEMDTRRELLNIPRIDEILQELMETVGRAEELIQDYAAKNKWHKRLLTTGSFRASFADINTRLSNTLQMLDLGLSIHQTFPDFAPDLDAKAEQIDLADIRNQLDLIIERQTEEHKLLSVIYDRQQELSDKTIDSLKEYMQTVVISAQPAAKDKYAHLEIPFWRLCFEEQIGRGGFGVVYKGTYQGEPVAIKQLDVDRLGPVALKEFKNEIDVLSRITSRYIPRLYGICTEQGRYCIVMEFMPRGNLSEVLRDTDIDLPWSLRYRMALESARAMQLLYANGIQHRDFKSLNVLLDEYLHCKVSDFGLSKCKSTILTTTQAGGTSTLTSAMSSAATLCWLAPERMRIGARFDESCDSYSFGVTLYEIASRSLPFAGEDPFVIRMSILEGARPEIPKDTPQEFADLICSCWAHDPKQRPLFTEIVRRLEVLLDKIGRHPHAQRPPQVCQRRRFTTPSHQRIHPVRMIIQERRILLTIRATLHPLACQQTTTATAILMLPTAFFCLFGPA</sequence>
<keyword evidence="3 4" id="KW-0067">ATP-binding</keyword>
<dbReference type="InterPro" id="IPR059179">
    <property type="entry name" value="MLKL-like_MCAfunc"/>
</dbReference>
<evidence type="ECO:0000256" key="2">
    <source>
        <dbReference type="ARBA" id="ARBA00022741"/>
    </source>
</evidence>
<keyword evidence="2 4" id="KW-0547">Nucleotide-binding</keyword>
<reference evidence="6 7" key="1">
    <citation type="submission" date="2016-07" db="EMBL/GenBank/DDBJ databases">
        <title>Pervasive Adenine N6-methylation of Active Genes in Fungi.</title>
        <authorList>
            <consortium name="DOE Joint Genome Institute"/>
            <person name="Mondo S.J."/>
            <person name="Dannebaum R.O."/>
            <person name="Kuo R.C."/>
            <person name="Labutti K."/>
            <person name="Haridas S."/>
            <person name="Kuo A."/>
            <person name="Salamov A."/>
            <person name="Ahrendt S.R."/>
            <person name="Lipzen A."/>
            <person name="Sullivan W."/>
            <person name="Andreopoulos W.B."/>
            <person name="Clum A."/>
            <person name="Lindquist E."/>
            <person name="Daum C."/>
            <person name="Ramamoorthy G.K."/>
            <person name="Gryganskyi A."/>
            <person name="Culley D."/>
            <person name="Magnuson J.K."/>
            <person name="James T.Y."/>
            <person name="O'Malley M.A."/>
            <person name="Stajich J.E."/>
            <person name="Spatafora J.W."/>
            <person name="Visel A."/>
            <person name="Grigoriev I.V."/>
        </authorList>
    </citation>
    <scope>NUCLEOTIDE SEQUENCE [LARGE SCALE GENOMIC DNA]</scope>
    <source>
        <strain evidence="6 7">PL171</strain>
    </source>
</reference>
<keyword evidence="7" id="KW-1185">Reference proteome</keyword>
<dbReference type="Gene3D" id="1.10.510.10">
    <property type="entry name" value="Transferase(Phosphotransferase) domain 1"/>
    <property type="match status" value="1"/>
</dbReference>
<dbReference type="GO" id="GO:0005524">
    <property type="term" value="F:ATP binding"/>
    <property type="evidence" value="ECO:0007669"/>
    <property type="project" value="UniProtKB-UniRule"/>
</dbReference>
<evidence type="ECO:0000256" key="1">
    <source>
        <dbReference type="ARBA" id="ARBA00022527"/>
    </source>
</evidence>
<dbReference type="InterPro" id="IPR011009">
    <property type="entry name" value="Kinase-like_dom_sf"/>
</dbReference>